<gene>
    <name evidence="1" type="ORF">BofuT4_P057290.1</name>
</gene>
<dbReference type="InterPro" id="IPR022085">
    <property type="entry name" value="OpdG"/>
</dbReference>
<dbReference type="HOGENOM" id="CLU_035263_1_2_1"/>
<dbReference type="InterPro" id="IPR053204">
    <property type="entry name" value="Oxopyrrolidines_Biosynth-assoc"/>
</dbReference>
<evidence type="ECO:0000313" key="1">
    <source>
        <dbReference type="EMBL" id="CCD44149.1"/>
    </source>
</evidence>
<sequence>MPRSRKLKRLLNYEARKLNEIARVEKLPEFLLLLPLVQDPPSTVPSVLEAHAALTSSTIADAKKETVASRSDLLGTHPYNTWLALLVLVGQTPPTKQSKIVEFILELQKIEVVDKDTNPSEVLKYSDEDMEYYWKDMPGFGMEVRGIFNLELTFYQDLYSPFTTDEQKTAYENQNAFLAQLLAKVKINTVPEEWEMFDYSVHALWVLCEAFENEGGKNKDSVIRSACWWLVFAAEKLWFNVVICRGRPDDTGVGWDFGENKDWVGYNRERWEFWKECLRNANGDGQTSILIKDALACMERATGTES</sequence>
<accession>G2XUH9</accession>
<proteinExistence type="predicted"/>
<dbReference type="InParanoid" id="G2XUH9"/>
<evidence type="ECO:0000313" key="2">
    <source>
        <dbReference type="Proteomes" id="UP000008177"/>
    </source>
</evidence>
<dbReference type="AlphaFoldDB" id="G2XUH9"/>
<protein>
    <submittedName>
        <fullName evidence="1">Uncharacterized protein</fullName>
    </submittedName>
</protein>
<dbReference type="OrthoDB" id="3350591at2759"/>
<dbReference type="PANTHER" id="PTHR38797">
    <property type="entry name" value="NUCLEAR PORE COMPLEX PROTEIN NUP85-RELATED"/>
    <property type="match status" value="1"/>
</dbReference>
<name>G2XUH9_BOTF4</name>
<dbReference type="Pfam" id="PF12311">
    <property type="entry name" value="DUF3632"/>
    <property type="match status" value="1"/>
</dbReference>
<reference evidence="2" key="1">
    <citation type="journal article" date="2011" name="PLoS Genet.">
        <title>Genomic analysis of the necrotrophic fungal pathogens Sclerotinia sclerotiorum and Botrytis cinerea.</title>
        <authorList>
            <person name="Amselem J."/>
            <person name="Cuomo C.A."/>
            <person name="van Kan J.A."/>
            <person name="Viaud M."/>
            <person name="Benito E.P."/>
            <person name="Couloux A."/>
            <person name="Coutinho P.M."/>
            <person name="de Vries R.P."/>
            <person name="Dyer P.S."/>
            <person name="Fillinger S."/>
            <person name="Fournier E."/>
            <person name="Gout L."/>
            <person name="Hahn M."/>
            <person name="Kohn L."/>
            <person name="Lapalu N."/>
            <person name="Plummer K.M."/>
            <person name="Pradier J.M."/>
            <person name="Quevillon E."/>
            <person name="Sharon A."/>
            <person name="Simon A."/>
            <person name="ten Have A."/>
            <person name="Tudzynski B."/>
            <person name="Tudzynski P."/>
            <person name="Wincker P."/>
            <person name="Andrew M."/>
            <person name="Anthouard V."/>
            <person name="Beever R.E."/>
            <person name="Beffa R."/>
            <person name="Benoit I."/>
            <person name="Bouzid O."/>
            <person name="Brault B."/>
            <person name="Chen Z."/>
            <person name="Choquer M."/>
            <person name="Collemare J."/>
            <person name="Cotton P."/>
            <person name="Danchin E.G."/>
            <person name="Da Silva C."/>
            <person name="Gautier A."/>
            <person name="Giraud C."/>
            <person name="Giraud T."/>
            <person name="Gonzalez C."/>
            <person name="Grossetete S."/>
            <person name="Guldener U."/>
            <person name="Henrissat B."/>
            <person name="Howlett B.J."/>
            <person name="Kodira C."/>
            <person name="Kretschmer M."/>
            <person name="Lappartient A."/>
            <person name="Leroch M."/>
            <person name="Levis C."/>
            <person name="Mauceli E."/>
            <person name="Neuveglise C."/>
            <person name="Oeser B."/>
            <person name="Pearson M."/>
            <person name="Poulain J."/>
            <person name="Poussereau N."/>
            <person name="Quesneville H."/>
            <person name="Rascle C."/>
            <person name="Schumacher J."/>
            <person name="Segurens B."/>
            <person name="Sexton A."/>
            <person name="Silva E."/>
            <person name="Sirven C."/>
            <person name="Soanes D.M."/>
            <person name="Talbot N.J."/>
            <person name="Templeton M."/>
            <person name="Yandava C."/>
            <person name="Yarden O."/>
            <person name="Zeng Q."/>
            <person name="Rollins J.A."/>
            <person name="Lebrun M.H."/>
            <person name="Dickman M."/>
        </authorList>
    </citation>
    <scope>NUCLEOTIDE SEQUENCE [LARGE SCALE GENOMIC DNA]</scope>
    <source>
        <strain evidence="2">T4</strain>
    </source>
</reference>
<dbReference type="eggNOG" id="ENOG502S6XE">
    <property type="taxonomic scope" value="Eukaryota"/>
</dbReference>
<dbReference type="Proteomes" id="UP000008177">
    <property type="component" value="Unplaced contigs"/>
</dbReference>
<organism evidence="1 2">
    <name type="scientific">Botryotinia fuckeliana (strain T4)</name>
    <name type="common">Noble rot fungus</name>
    <name type="synonym">Botrytis cinerea</name>
    <dbReference type="NCBI Taxonomy" id="999810"/>
    <lineage>
        <taxon>Eukaryota</taxon>
        <taxon>Fungi</taxon>
        <taxon>Dikarya</taxon>
        <taxon>Ascomycota</taxon>
        <taxon>Pezizomycotina</taxon>
        <taxon>Leotiomycetes</taxon>
        <taxon>Helotiales</taxon>
        <taxon>Sclerotiniaceae</taxon>
        <taxon>Botrytis</taxon>
    </lineage>
</organism>
<dbReference type="PANTHER" id="PTHR38797:SF6">
    <property type="match status" value="1"/>
</dbReference>
<dbReference type="EMBL" id="FQ790270">
    <property type="protein sequence ID" value="CCD44149.1"/>
    <property type="molecule type" value="Genomic_DNA"/>
</dbReference>
<dbReference type="STRING" id="999810.G2XUH9"/>